<feature type="domain" description="Alpha-L-rhamnosidase concanavalin-like" evidence="1">
    <location>
        <begin position="332"/>
        <end position="394"/>
    </location>
</feature>
<dbReference type="AlphaFoldDB" id="A0A8J5PWK9"/>
<organism evidence="3 4">
    <name type="scientific">Fusarium oxysporum f. sp. raphani</name>
    <dbReference type="NCBI Taxonomy" id="96318"/>
    <lineage>
        <taxon>Eukaryota</taxon>
        <taxon>Fungi</taxon>
        <taxon>Dikarya</taxon>
        <taxon>Ascomycota</taxon>
        <taxon>Pezizomycotina</taxon>
        <taxon>Sordariomycetes</taxon>
        <taxon>Hypocreomycetidae</taxon>
        <taxon>Hypocreales</taxon>
        <taxon>Nectriaceae</taxon>
        <taxon>Fusarium</taxon>
        <taxon>Fusarium oxysporum species complex</taxon>
    </lineage>
</organism>
<dbReference type="Proteomes" id="UP000693942">
    <property type="component" value="Unassembled WGS sequence"/>
</dbReference>
<reference evidence="3" key="1">
    <citation type="submission" date="2021-04" db="EMBL/GenBank/DDBJ databases">
        <title>First draft genome resource for Brassicaceae pathogens Fusarium oxysporum f. sp. raphani and Fusarium oxysporum f. sp. rapae.</title>
        <authorList>
            <person name="Asai S."/>
        </authorList>
    </citation>
    <scope>NUCLEOTIDE SEQUENCE</scope>
    <source>
        <strain evidence="3">Tf1262</strain>
    </source>
</reference>
<dbReference type="PANTHER" id="PTHR33307:SF6">
    <property type="entry name" value="ALPHA-RHAMNOSIDASE (EUROFUNG)-RELATED"/>
    <property type="match status" value="1"/>
</dbReference>
<comment type="caution">
    <text evidence="3">The sequence shown here is derived from an EMBL/GenBank/DDBJ whole genome shotgun (WGS) entry which is preliminary data.</text>
</comment>
<evidence type="ECO:0000313" key="4">
    <source>
        <dbReference type="Proteomes" id="UP000693942"/>
    </source>
</evidence>
<sequence>MSVSISHVSFEHHRNALGIAETCPCISWRFQGQADDWEQSAYDIQVIREIDTDSQTHSSNTSQSRFVTWPGDPLQSAEAARVRVRAHGLTGQPSTDWSDWASVETGLIQPKDWQDALPITSCQKVDKTKPKRPLYFRKVFYVGTESTKIQKARLYITALGLFEAEINGQRVGDHVLAPGFQSFKHRHAYETYDVTDMVQKGRNAVGIIVGEGWYAGRLFGLDDTREFRNLYGDKIGALCLLEVTLSDNTKVHIPTNKTWSSNFGPVSDSQIYDGETYDSRQELAINGWSTASFHDDDWLGVDELPPLTSDLVPSDGPPVRKLAEIKPKEIFQTRSDKIVVDFGQSFAGWVKIAVSGPSGTNITLRYAEVIENGEIGTRPLRTADATDHFILNGSG</sequence>
<gene>
    <name evidence="3" type="ORF">Forpi1262_v007121</name>
</gene>
<dbReference type="InterPro" id="IPR016007">
    <property type="entry name" value="Alpha_rhamnosid"/>
</dbReference>
<protein>
    <recommendedName>
        <fullName evidence="5">Alpha-L-rhamnosidase</fullName>
    </recommendedName>
</protein>
<proteinExistence type="predicted"/>
<accession>A0A8J5PWK9</accession>
<evidence type="ECO:0000313" key="3">
    <source>
        <dbReference type="EMBL" id="KAG7432299.1"/>
    </source>
</evidence>
<dbReference type="PANTHER" id="PTHR33307">
    <property type="entry name" value="ALPHA-RHAMNOSIDASE (EUROFUNG)"/>
    <property type="match status" value="1"/>
</dbReference>
<evidence type="ECO:0000259" key="2">
    <source>
        <dbReference type="Pfam" id="PF08531"/>
    </source>
</evidence>
<feature type="domain" description="Bacterial alpha-L-rhamnosidase N-terminal" evidence="2">
    <location>
        <begin position="148"/>
        <end position="321"/>
    </location>
</feature>
<dbReference type="InterPro" id="IPR013737">
    <property type="entry name" value="Bac_rhamnosid_N"/>
</dbReference>
<evidence type="ECO:0008006" key="5">
    <source>
        <dbReference type="Google" id="ProtNLM"/>
    </source>
</evidence>
<name>A0A8J5PWK9_FUSOX</name>
<dbReference type="Pfam" id="PF25788">
    <property type="entry name" value="Ig_Rha78A_N"/>
    <property type="match status" value="1"/>
</dbReference>
<dbReference type="Pfam" id="PF05592">
    <property type="entry name" value="Bac_rhamnosid"/>
    <property type="match status" value="1"/>
</dbReference>
<evidence type="ECO:0000259" key="1">
    <source>
        <dbReference type="Pfam" id="PF05592"/>
    </source>
</evidence>
<dbReference type="Pfam" id="PF08531">
    <property type="entry name" value="Bac_rhamnosid_N"/>
    <property type="match status" value="1"/>
</dbReference>
<dbReference type="InterPro" id="IPR008902">
    <property type="entry name" value="Rhamnosid_concanavalin"/>
</dbReference>
<dbReference type="EMBL" id="JAELUR010000004">
    <property type="protein sequence ID" value="KAG7432299.1"/>
    <property type="molecule type" value="Genomic_DNA"/>
</dbReference>